<proteinExistence type="predicted"/>
<evidence type="ECO:0000313" key="2">
    <source>
        <dbReference type="EMBL" id="PTA68220.1"/>
    </source>
</evidence>
<dbReference type="AlphaFoldDB" id="A0A2T3W8J3"/>
<sequence>MAGRKKVLWILGLILLAVILGGFLTFRSGEQNSVLYDLGIERGGSEVLCSNGPGPLVFSGTSQSRFSADIKRAMIQNAARFQATLSVWRPAQALGTLSGEEADWTRGDQRYVVRLVAPQFTDEDATICLFERPDTTP</sequence>
<accession>A0A2T3W8J3</accession>
<keyword evidence="1" id="KW-1133">Transmembrane helix</keyword>
<feature type="transmembrane region" description="Helical" evidence="1">
    <location>
        <begin position="7"/>
        <end position="26"/>
    </location>
</feature>
<dbReference type="Proteomes" id="UP000240317">
    <property type="component" value="Unassembled WGS sequence"/>
</dbReference>
<dbReference type="EMBL" id="PYSV01000007">
    <property type="protein sequence ID" value="PTA68220.1"/>
    <property type="molecule type" value="Genomic_DNA"/>
</dbReference>
<keyword evidence="3" id="KW-1185">Reference proteome</keyword>
<protein>
    <submittedName>
        <fullName evidence="2">Uncharacterized protein</fullName>
    </submittedName>
</protein>
<reference evidence="2 3" key="1">
    <citation type="submission" date="2018-03" db="EMBL/GenBank/DDBJ databases">
        <title>Draft genome of Deinococcus sp. OD32.</title>
        <authorList>
            <person name="Wang X.-P."/>
            <person name="Du Z.-J."/>
        </authorList>
    </citation>
    <scope>NUCLEOTIDE SEQUENCE [LARGE SCALE GENOMIC DNA]</scope>
    <source>
        <strain evidence="2 3">OD32</strain>
    </source>
</reference>
<evidence type="ECO:0000256" key="1">
    <source>
        <dbReference type="SAM" id="Phobius"/>
    </source>
</evidence>
<evidence type="ECO:0000313" key="3">
    <source>
        <dbReference type="Proteomes" id="UP000240317"/>
    </source>
</evidence>
<comment type="caution">
    <text evidence="2">The sequence shown here is derived from an EMBL/GenBank/DDBJ whole genome shotgun (WGS) entry which is preliminary data.</text>
</comment>
<keyword evidence="1" id="KW-0812">Transmembrane</keyword>
<gene>
    <name evidence="2" type="ORF">C8263_09180</name>
</gene>
<dbReference type="RefSeq" id="WP_107137814.1">
    <property type="nucleotide sequence ID" value="NZ_PYSV01000007.1"/>
</dbReference>
<name>A0A2T3W8J3_9DEIO</name>
<organism evidence="2 3">
    <name type="scientific">Deinococcus arcticus</name>
    <dbReference type="NCBI Taxonomy" id="2136176"/>
    <lineage>
        <taxon>Bacteria</taxon>
        <taxon>Thermotogati</taxon>
        <taxon>Deinococcota</taxon>
        <taxon>Deinococci</taxon>
        <taxon>Deinococcales</taxon>
        <taxon>Deinococcaceae</taxon>
        <taxon>Deinococcus</taxon>
    </lineage>
</organism>
<keyword evidence="1" id="KW-0472">Membrane</keyword>